<evidence type="ECO:0000256" key="3">
    <source>
        <dbReference type="ARBA" id="ARBA00022843"/>
    </source>
</evidence>
<dbReference type="InterPro" id="IPR008974">
    <property type="entry name" value="TRAF-like"/>
</dbReference>
<dbReference type="SMART" id="SM00061">
    <property type="entry name" value="MATH"/>
    <property type="match status" value="1"/>
</dbReference>
<organism evidence="7 8">
    <name type="scientific">Didymodactylos carnosus</name>
    <dbReference type="NCBI Taxonomy" id="1234261"/>
    <lineage>
        <taxon>Eukaryota</taxon>
        <taxon>Metazoa</taxon>
        <taxon>Spiralia</taxon>
        <taxon>Gnathifera</taxon>
        <taxon>Rotifera</taxon>
        <taxon>Eurotatoria</taxon>
        <taxon>Bdelloidea</taxon>
        <taxon>Philodinida</taxon>
        <taxon>Philodinidae</taxon>
        <taxon>Didymodactylos</taxon>
    </lineage>
</organism>
<comment type="caution">
    <text evidence="7">The sequence shown here is derived from an EMBL/GenBank/DDBJ whole genome shotgun (WGS) entry which is preliminary data.</text>
</comment>
<proteinExistence type="predicted"/>
<evidence type="ECO:0000256" key="4">
    <source>
        <dbReference type="ARBA" id="ARBA00023054"/>
    </source>
</evidence>
<dbReference type="CDD" id="cd00270">
    <property type="entry name" value="MATH_TRAF_C"/>
    <property type="match status" value="1"/>
</dbReference>
<dbReference type="Pfam" id="PF21355">
    <property type="entry name" value="TRAF-mep_MATH"/>
    <property type="match status" value="1"/>
</dbReference>
<evidence type="ECO:0000313" key="6">
    <source>
        <dbReference type="EMBL" id="CAF1084099.1"/>
    </source>
</evidence>
<dbReference type="InterPro" id="IPR049342">
    <property type="entry name" value="TRAF1-6_MATH_dom"/>
</dbReference>
<keyword evidence="2" id="KW-0053">Apoptosis</keyword>
<evidence type="ECO:0000256" key="1">
    <source>
        <dbReference type="ARBA" id="ARBA00022499"/>
    </source>
</evidence>
<dbReference type="PANTHER" id="PTHR10131:SF138">
    <property type="entry name" value="RE66324P"/>
    <property type="match status" value="1"/>
</dbReference>
<keyword evidence="4" id="KW-0175">Coiled coil</keyword>
<feature type="domain" description="MATH" evidence="5">
    <location>
        <begin position="226"/>
        <end position="373"/>
    </location>
</feature>
<dbReference type="Proteomes" id="UP000677228">
    <property type="component" value="Unassembled WGS sequence"/>
</dbReference>
<evidence type="ECO:0000313" key="8">
    <source>
        <dbReference type="Proteomes" id="UP000682733"/>
    </source>
</evidence>
<dbReference type="EMBL" id="CAJOBA010009241">
    <property type="protein sequence ID" value="CAF3846727.1"/>
    <property type="molecule type" value="Genomic_DNA"/>
</dbReference>
<dbReference type="InterPro" id="IPR002083">
    <property type="entry name" value="MATH/TRAF_dom"/>
</dbReference>
<sequence length="425" mass="48322">MQWAEPDLITTSSVLKFEAGTENRGSGSRLRTETKGTAVPLKADKAFKREIDQLHVQCIEHINNCHWNGTIKDYQVVRSQLETHYLTATHQQILILLLLKFQDLTRLWTKDTTTTSNIDNRSQDSDLASHASVNELYSELQKAYETSTVWTKGTHTLMLDMERISSESLRNNTLIQSLYNEISQVKMSIAEGDSNYAAIGAKQETIQQELSSLKEKVDDIEMTSFDGTLIWKVTDVANKMADAQSERQTSIYSPVFYSSPVGYKMRVRLYPYGDGNARRTHMSLFFVLVRGEYDAVLIWPFSRKVTFCLFDQSGQNRHVIDSFKPDVKSNSFKRPQSEMNIASGIPKFFPLPMIQQDGNNYVKDDTMFIKVVVDFNDMPKMILPYTLGLNPGLPPHVQHYLIQQEIQKRLQAASTSATSNVGTCN</sequence>
<dbReference type="PROSITE" id="PS50144">
    <property type="entry name" value="MATH"/>
    <property type="match status" value="1"/>
</dbReference>
<dbReference type="Gene3D" id="2.60.210.10">
    <property type="entry name" value="Apoptosis, Tumor Necrosis Factor Receptor Associated Protein 2, Chain A"/>
    <property type="match status" value="1"/>
</dbReference>
<keyword evidence="1" id="KW-1017">Isopeptide bond</keyword>
<name>A0A8S2KM32_9BILA</name>
<evidence type="ECO:0000259" key="5">
    <source>
        <dbReference type="PROSITE" id="PS50144"/>
    </source>
</evidence>
<dbReference type="GO" id="GO:0009898">
    <property type="term" value="C:cytoplasmic side of plasma membrane"/>
    <property type="evidence" value="ECO:0007669"/>
    <property type="project" value="TreeGrafter"/>
</dbReference>
<reference evidence="7" key="1">
    <citation type="submission" date="2021-02" db="EMBL/GenBank/DDBJ databases">
        <authorList>
            <person name="Nowell W R."/>
        </authorList>
    </citation>
    <scope>NUCLEOTIDE SEQUENCE</scope>
</reference>
<dbReference type="Proteomes" id="UP000682733">
    <property type="component" value="Unassembled WGS sequence"/>
</dbReference>
<evidence type="ECO:0000256" key="2">
    <source>
        <dbReference type="ARBA" id="ARBA00022703"/>
    </source>
</evidence>
<dbReference type="EMBL" id="CAJNOK010009224">
    <property type="protein sequence ID" value="CAF1084099.1"/>
    <property type="molecule type" value="Genomic_DNA"/>
</dbReference>
<dbReference type="SUPFAM" id="SSF49599">
    <property type="entry name" value="TRAF domain-like"/>
    <property type="match status" value="1"/>
</dbReference>
<protein>
    <recommendedName>
        <fullName evidence="5">MATH domain-containing protein</fullName>
    </recommendedName>
</protein>
<dbReference type="GO" id="GO:0005164">
    <property type="term" value="F:tumor necrosis factor receptor binding"/>
    <property type="evidence" value="ECO:0007669"/>
    <property type="project" value="TreeGrafter"/>
</dbReference>
<keyword evidence="3" id="KW-0832">Ubl conjugation</keyword>
<dbReference type="FunFam" id="2.60.210.10:FF:000001">
    <property type="entry name" value="TNF receptor-associated factor"/>
    <property type="match status" value="1"/>
</dbReference>
<dbReference type="GO" id="GO:0043122">
    <property type="term" value="P:regulation of canonical NF-kappaB signal transduction"/>
    <property type="evidence" value="ECO:0007669"/>
    <property type="project" value="TreeGrafter"/>
</dbReference>
<dbReference type="AlphaFoldDB" id="A0A8S2KM32"/>
<dbReference type="GO" id="GO:0006915">
    <property type="term" value="P:apoptotic process"/>
    <property type="evidence" value="ECO:0007669"/>
    <property type="project" value="UniProtKB-KW"/>
</dbReference>
<accession>A0A8S2KM32</accession>
<evidence type="ECO:0000313" key="7">
    <source>
        <dbReference type="EMBL" id="CAF3846727.1"/>
    </source>
</evidence>
<gene>
    <name evidence="6" type="ORF">OVA965_LOCUS18508</name>
    <name evidence="7" type="ORF">TMI583_LOCUS18520</name>
</gene>
<dbReference type="PANTHER" id="PTHR10131">
    <property type="entry name" value="TNF RECEPTOR ASSOCIATED FACTOR"/>
    <property type="match status" value="1"/>
</dbReference>